<dbReference type="PANTHER" id="PTHR45872">
    <property type="entry name" value="RHO GUANINE NUCLEOTIDE EXCHANGE FACTOR 2, ISOFORM D"/>
    <property type="match status" value="1"/>
</dbReference>
<dbReference type="KEGG" id="spu:105441410"/>
<evidence type="ECO:0000313" key="3">
    <source>
        <dbReference type="EnsemblMetazoa" id="XP_030834615"/>
    </source>
</evidence>
<dbReference type="EnsemblMetazoa" id="XM_030978755">
    <property type="protein sequence ID" value="XP_030834615"/>
    <property type="gene ID" value="LOC105441410"/>
</dbReference>
<keyword evidence="4" id="KW-1185">Reference proteome</keyword>
<protein>
    <recommendedName>
        <fullName evidence="2">PH domain-containing protein</fullName>
    </recommendedName>
</protein>
<dbReference type="PROSITE" id="PS50003">
    <property type="entry name" value="PH_DOMAIN"/>
    <property type="match status" value="1"/>
</dbReference>
<dbReference type="InterPro" id="IPR011993">
    <property type="entry name" value="PH-like_dom_sf"/>
</dbReference>
<dbReference type="SUPFAM" id="SSF50729">
    <property type="entry name" value="PH domain-like"/>
    <property type="match status" value="1"/>
</dbReference>
<evidence type="ECO:0000259" key="2">
    <source>
        <dbReference type="PROSITE" id="PS50003"/>
    </source>
</evidence>
<proteinExistence type="predicted"/>
<dbReference type="OrthoDB" id="5986286at2759"/>
<dbReference type="Gene3D" id="3.30.70.1390">
    <property type="entry name" value="ROC domain from the Parkinson's disease-associated leucine-rich repeat kinase 2"/>
    <property type="match status" value="1"/>
</dbReference>
<dbReference type="InParanoid" id="A0A7M7NCM8"/>
<dbReference type="RefSeq" id="XP_030834615.1">
    <property type="nucleotide sequence ID" value="XM_030978755.1"/>
</dbReference>
<dbReference type="GeneID" id="105441410"/>
<dbReference type="PANTHER" id="PTHR45872:SF2">
    <property type="entry name" value="RHO GUANINE NUCLEOTIDE EXCHANGE FACTOR 2, ISOFORM D"/>
    <property type="match status" value="1"/>
</dbReference>
<reference evidence="4" key="1">
    <citation type="submission" date="2015-02" db="EMBL/GenBank/DDBJ databases">
        <title>Genome sequencing for Strongylocentrotus purpuratus.</title>
        <authorList>
            <person name="Murali S."/>
            <person name="Liu Y."/>
            <person name="Vee V."/>
            <person name="English A."/>
            <person name="Wang M."/>
            <person name="Skinner E."/>
            <person name="Han Y."/>
            <person name="Muzny D.M."/>
            <person name="Worley K.C."/>
            <person name="Gibbs R.A."/>
        </authorList>
    </citation>
    <scope>NUCLEOTIDE SEQUENCE</scope>
</reference>
<accession>A0A7M7NCM8</accession>
<evidence type="ECO:0000313" key="4">
    <source>
        <dbReference type="Proteomes" id="UP000007110"/>
    </source>
</evidence>
<dbReference type="AlphaFoldDB" id="A0A7M7NCM8"/>
<organism evidence="3 4">
    <name type="scientific">Strongylocentrotus purpuratus</name>
    <name type="common">Purple sea urchin</name>
    <dbReference type="NCBI Taxonomy" id="7668"/>
    <lineage>
        <taxon>Eukaryota</taxon>
        <taxon>Metazoa</taxon>
        <taxon>Echinodermata</taxon>
        <taxon>Eleutherozoa</taxon>
        <taxon>Echinozoa</taxon>
        <taxon>Echinoidea</taxon>
        <taxon>Euechinoidea</taxon>
        <taxon>Echinacea</taxon>
        <taxon>Camarodonta</taxon>
        <taxon>Echinidea</taxon>
        <taxon>Strongylocentrotidae</taxon>
        <taxon>Strongylocentrotus</taxon>
    </lineage>
</organism>
<name>A0A7M7NCM8_STRPU</name>
<dbReference type="Gene3D" id="2.30.29.30">
    <property type="entry name" value="Pleckstrin-homology domain (PH domain)/Phosphotyrosine-binding domain (PTB)"/>
    <property type="match status" value="1"/>
</dbReference>
<dbReference type="InterPro" id="IPR001849">
    <property type="entry name" value="PH_domain"/>
</dbReference>
<evidence type="ECO:0000256" key="1">
    <source>
        <dbReference type="SAM" id="MobiDB-lite"/>
    </source>
</evidence>
<feature type="region of interest" description="Disordered" evidence="1">
    <location>
        <begin position="122"/>
        <end position="147"/>
    </location>
</feature>
<dbReference type="Proteomes" id="UP000007110">
    <property type="component" value="Unassembled WGS sequence"/>
</dbReference>
<dbReference type="Pfam" id="PF17838">
    <property type="entry name" value="PH_16"/>
    <property type="match status" value="1"/>
</dbReference>
<feature type="domain" description="PH" evidence="2">
    <location>
        <begin position="1"/>
        <end position="59"/>
    </location>
</feature>
<dbReference type="InterPro" id="IPR041020">
    <property type="entry name" value="PH_16"/>
</dbReference>
<reference evidence="3" key="2">
    <citation type="submission" date="2021-01" db="UniProtKB">
        <authorList>
            <consortium name="EnsemblMetazoa"/>
        </authorList>
    </citation>
    <scope>IDENTIFICATION</scope>
</reference>
<sequence length="305" mass="33952">MGIFFSISNHISLLLLSPDKKAFFLINTSSAAGPQIYELCTNTSQERQSWIVVILSTQEVQRKQAKGWRRNAKIAANPRPLPQERLPVYEESSKIDEKPEINGPPEVVNYVALAPQAEVVSLTNSSDDTDRNDGNDDQLTSLKHDSESKRDDIYYGGLSAPPEILARGPRAQRAYAEAAQAGTKKVFRTRLMLVGQERVGKTSLKKNLTGQGFDQNEEITDGVETTNAYDICIEIAKAGEKMWSIHKKGHGNEDTKEDEYIKAVADKIAKSLTVTPPQDQESFEPYSRGLNPEEPGLCIFFFIDC</sequence>